<organism evidence="2 3">
    <name type="scientific">Bursaphelenchus okinawaensis</name>
    <dbReference type="NCBI Taxonomy" id="465554"/>
    <lineage>
        <taxon>Eukaryota</taxon>
        <taxon>Metazoa</taxon>
        <taxon>Ecdysozoa</taxon>
        <taxon>Nematoda</taxon>
        <taxon>Chromadorea</taxon>
        <taxon>Rhabditida</taxon>
        <taxon>Tylenchina</taxon>
        <taxon>Tylenchomorpha</taxon>
        <taxon>Aphelenchoidea</taxon>
        <taxon>Aphelenchoididae</taxon>
        <taxon>Bursaphelenchus</taxon>
    </lineage>
</organism>
<name>A0A811K615_9BILA</name>
<evidence type="ECO:0008006" key="4">
    <source>
        <dbReference type="Google" id="ProtNLM"/>
    </source>
</evidence>
<dbReference type="Proteomes" id="UP000614601">
    <property type="component" value="Unassembled WGS sequence"/>
</dbReference>
<dbReference type="AlphaFoldDB" id="A0A811K615"/>
<evidence type="ECO:0000313" key="3">
    <source>
        <dbReference type="Proteomes" id="UP000614601"/>
    </source>
</evidence>
<keyword evidence="1" id="KW-0732">Signal</keyword>
<keyword evidence="3" id="KW-1185">Reference proteome</keyword>
<dbReference type="Proteomes" id="UP000783686">
    <property type="component" value="Unassembled WGS sequence"/>
</dbReference>
<comment type="caution">
    <text evidence="2">The sequence shown here is derived from an EMBL/GenBank/DDBJ whole genome shotgun (WGS) entry which is preliminary data.</text>
</comment>
<dbReference type="OrthoDB" id="10382211at2759"/>
<proteinExistence type="predicted"/>
<dbReference type="EMBL" id="CAJFDH010000002">
    <property type="protein sequence ID" value="CAD5210844.1"/>
    <property type="molecule type" value="Genomic_DNA"/>
</dbReference>
<reference evidence="2" key="1">
    <citation type="submission" date="2020-09" db="EMBL/GenBank/DDBJ databases">
        <authorList>
            <person name="Kikuchi T."/>
        </authorList>
    </citation>
    <scope>NUCLEOTIDE SEQUENCE</scope>
    <source>
        <strain evidence="2">SH1</strain>
    </source>
</reference>
<feature type="signal peptide" evidence="1">
    <location>
        <begin position="1"/>
        <end position="18"/>
    </location>
</feature>
<accession>A0A811K615</accession>
<dbReference type="EMBL" id="CAJFCW020000002">
    <property type="protein sequence ID" value="CAG9092212.1"/>
    <property type="molecule type" value="Genomic_DNA"/>
</dbReference>
<gene>
    <name evidence="2" type="ORF">BOKJ2_LOCUS3397</name>
</gene>
<feature type="chain" id="PRO_5036408255" description="ML domain-containing protein" evidence="1">
    <location>
        <begin position="19"/>
        <end position="149"/>
    </location>
</feature>
<sequence>MFVKLVFAFTFLPVLVECGIFGKRYRVAIKAKIRCHGKRYDDVILNLTKSEDYTEMPLPTTIQKRHNKTEITTEVKESGVFQPILHVIHRCDDVKDMAKRNMCPLDFAIRIPEEYVIEASEDIRFYSLTIELNKKSQFDVMKRNCEVIL</sequence>
<evidence type="ECO:0000313" key="2">
    <source>
        <dbReference type="EMBL" id="CAD5210844.1"/>
    </source>
</evidence>
<protein>
    <recommendedName>
        <fullName evidence="4">ML domain-containing protein</fullName>
    </recommendedName>
</protein>
<evidence type="ECO:0000256" key="1">
    <source>
        <dbReference type="SAM" id="SignalP"/>
    </source>
</evidence>